<comment type="caution">
    <text evidence="1">The sequence shown here is derived from an EMBL/GenBank/DDBJ whole genome shotgun (WGS) entry which is preliminary data.</text>
</comment>
<dbReference type="SUPFAM" id="SSF53474">
    <property type="entry name" value="alpha/beta-Hydrolases"/>
    <property type="match status" value="1"/>
</dbReference>
<dbReference type="EMBL" id="JBGBPQ010000003">
    <property type="protein sequence ID" value="KAL1526593.1"/>
    <property type="molecule type" value="Genomic_DNA"/>
</dbReference>
<organism evidence="1 2">
    <name type="scientific">Prymnesium parvum</name>
    <name type="common">Toxic golden alga</name>
    <dbReference type="NCBI Taxonomy" id="97485"/>
    <lineage>
        <taxon>Eukaryota</taxon>
        <taxon>Haptista</taxon>
        <taxon>Haptophyta</taxon>
        <taxon>Prymnesiophyceae</taxon>
        <taxon>Prymnesiales</taxon>
        <taxon>Prymnesiaceae</taxon>
        <taxon>Prymnesium</taxon>
    </lineage>
</organism>
<dbReference type="Pfam" id="PF05990">
    <property type="entry name" value="DUF900"/>
    <property type="match status" value="1"/>
</dbReference>
<evidence type="ECO:0000313" key="1">
    <source>
        <dbReference type="EMBL" id="KAL1526593.1"/>
    </source>
</evidence>
<dbReference type="InterPro" id="IPR010297">
    <property type="entry name" value="DUF900_hydrolase"/>
</dbReference>
<sequence length="432" mass="46284">MGSSLSQPADEEQQAIQLLLRRPIPPACYTHHLWIASCREVSSMSHFHPHTLLFQPDCRLFCPSGTQCPLLAKPSSEHRELFIHATKTTVKALAEGAPPTPVHLRPEITVRIPFVRKAWAIADPTSEGAERREIPDALRGRKVFVWVHGFRQRYFRVISVASHLATRLGCAMPGDSSTTIAYKSGKHSANEGADATPVTGGSSFGAADPVVLAFVWPCHSRKAAYHLARADAAKAAERLTTTLHALRDAGCSVVVVAHSLGCRVALSALLGARDAAVPPLCEHLVLLGAAVDNTCLKEGGEFPVSRLRAVRTSVAHSKHDDVLRRNFRFAEAASGSWGHGTPLGLAGVPSSMSSPVAIPGKCTLHSIDVSHEVSGHNPNLWLLSQQVVLCIKSGMINSSSKAVESGTAAAWSAEAELPLDEMSDEEGIEYGK</sequence>
<dbReference type="Gene3D" id="3.40.50.1820">
    <property type="entry name" value="alpha/beta hydrolase"/>
    <property type="match status" value="1"/>
</dbReference>
<dbReference type="Proteomes" id="UP001515480">
    <property type="component" value="Unassembled WGS sequence"/>
</dbReference>
<keyword evidence="2" id="KW-1185">Reference proteome</keyword>
<name>A0AB34JWQ5_PRYPA</name>
<proteinExistence type="predicted"/>
<accession>A0AB34JWQ5</accession>
<dbReference type="AlphaFoldDB" id="A0AB34JWQ5"/>
<reference evidence="1 2" key="1">
    <citation type="journal article" date="2024" name="Science">
        <title>Giant polyketide synthase enzymes in the biosynthesis of giant marine polyether toxins.</title>
        <authorList>
            <person name="Fallon T.R."/>
            <person name="Shende V.V."/>
            <person name="Wierzbicki I.H."/>
            <person name="Pendleton A.L."/>
            <person name="Watervoot N.F."/>
            <person name="Auber R.P."/>
            <person name="Gonzalez D.J."/>
            <person name="Wisecaver J.H."/>
            <person name="Moore B.S."/>
        </authorList>
    </citation>
    <scope>NUCLEOTIDE SEQUENCE [LARGE SCALE GENOMIC DNA]</scope>
    <source>
        <strain evidence="1 2">12B1</strain>
    </source>
</reference>
<dbReference type="InterPro" id="IPR029058">
    <property type="entry name" value="AB_hydrolase_fold"/>
</dbReference>
<evidence type="ECO:0008006" key="3">
    <source>
        <dbReference type="Google" id="ProtNLM"/>
    </source>
</evidence>
<evidence type="ECO:0000313" key="2">
    <source>
        <dbReference type="Proteomes" id="UP001515480"/>
    </source>
</evidence>
<protein>
    <recommendedName>
        <fullName evidence="3">GPI inositol-deacylase</fullName>
    </recommendedName>
</protein>
<gene>
    <name evidence="1" type="ORF">AB1Y20_015298</name>
</gene>